<reference evidence="2" key="2">
    <citation type="submission" date="2020-09" db="EMBL/GenBank/DDBJ databases">
        <authorList>
            <person name="Sun Q."/>
            <person name="Ohkuma M."/>
        </authorList>
    </citation>
    <scope>NUCLEOTIDE SEQUENCE</scope>
    <source>
        <strain evidence="2">JCM 17820</strain>
    </source>
</reference>
<dbReference type="Proteomes" id="UP000605784">
    <property type="component" value="Unassembled WGS sequence"/>
</dbReference>
<organism evidence="2 3">
    <name type="scientific">Haloarcula pellucida</name>
    <dbReference type="NCBI Taxonomy" id="1427151"/>
    <lineage>
        <taxon>Archaea</taxon>
        <taxon>Methanobacteriati</taxon>
        <taxon>Methanobacteriota</taxon>
        <taxon>Stenosarchaea group</taxon>
        <taxon>Halobacteria</taxon>
        <taxon>Halobacteriales</taxon>
        <taxon>Haloarculaceae</taxon>
        <taxon>Haloarcula</taxon>
    </lineage>
</organism>
<comment type="caution">
    <text evidence="2">The sequence shown here is derived from an EMBL/GenBank/DDBJ whole genome shotgun (WGS) entry which is preliminary data.</text>
</comment>
<reference evidence="2" key="1">
    <citation type="journal article" date="2014" name="Int. J. Syst. Evol. Microbiol.">
        <title>Complete genome sequence of Corynebacterium casei LMG S-19264T (=DSM 44701T), isolated from a smear-ripened cheese.</title>
        <authorList>
            <consortium name="US DOE Joint Genome Institute (JGI-PGF)"/>
            <person name="Walter F."/>
            <person name="Albersmeier A."/>
            <person name="Kalinowski J."/>
            <person name="Ruckert C."/>
        </authorList>
    </citation>
    <scope>NUCLEOTIDE SEQUENCE</scope>
    <source>
        <strain evidence="2">JCM 17820</strain>
    </source>
</reference>
<evidence type="ECO:0000259" key="1">
    <source>
        <dbReference type="Pfam" id="PF12697"/>
    </source>
</evidence>
<dbReference type="GO" id="GO:0003676">
    <property type="term" value="F:nucleic acid binding"/>
    <property type="evidence" value="ECO:0007669"/>
    <property type="project" value="InterPro"/>
</dbReference>
<keyword evidence="3" id="KW-1185">Reference proteome</keyword>
<dbReference type="GO" id="GO:0008270">
    <property type="term" value="F:zinc ion binding"/>
    <property type="evidence" value="ECO:0007669"/>
    <property type="project" value="InterPro"/>
</dbReference>
<dbReference type="InterPro" id="IPR000073">
    <property type="entry name" value="AB_hydrolase_1"/>
</dbReference>
<evidence type="ECO:0000313" key="3">
    <source>
        <dbReference type="Proteomes" id="UP000605784"/>
    </source>
</evidence>
<gene>
    <name evidence="2" type="ORF">GCM10009030_23240</name>
</gene>
<proteinExistence type="predicted"/>
<dbReference type="SUPFAM" id="SSF53474">
    <property type="entry name" value="alpha/beta-Hydrolases"/>
    <property type="match status" value="1"/>
</dbReference>
<dbReference type="AlphaFoldDB" id="A0A830GNV3"/>
<sequence>MCAGTQILEVDVHSDCSGTVVLKASCRDEAISLQSGESVQIVREKDAETCGVAVDFRGHGRSEKTELGHIVAQYARDIHTFLEHRDLEDVVLVGWSLGALVSWVSGE</sequence>
<dbReference type="Gene3D" id="3.40.50.1820">
    <property type="entry name" value="alpha/beta hydrolase"/>
    <property type="match status" value="1"/>
</dbReference>
<feature type="domain" description="AB hydrolase-1" evidence="1">
    <location>
        <begin position="43"/>
        <end position="102"/>
    </location>
</feature>
<name>A0A830GNV3_9EURY</name>
<dbReference type="GO" id="GO:0016818">
    <property type="term" value="F:hydrolase activity, acting on acid anhydrides, in phosphorus-containing anhydrides"/>
    <property type="evidence" value="ECO:0007669"/>
    <property type="project" value="InterPro"/>
</dbReference>
<evidence type="ECO:0000313" key="2">
    <source>
        <dbReference type="EMBL" id="GGN95736.1"/>
    </source>
</evidence>
<protein>
    <recommendedName>
        <fullName evidence="1">AB hydrolase-1 domain-containing protein</fullName>
    </recommendedName>
</protein>
<accession>A0A830GNV3</accession>
<dbReference type="EMBL" id="BMOU01000003">
    <property type="protein sequence ID" value="GGN95736.1"/>
    <property type="molecule type" value="Genomic_DNA"/>
</dbReference>
<dbReference type="Pfam" id="PF12697">
    <property type="entry name" value="Abhydrolase_6"/>
    <property type="match status" value="1"/>
</dbReference>
<dbReference type="InterPro" id="IPR029058">
    <property type="entry name" value="AB_hydrolase_fold"/>
</dbReference>